<evidence type="ECO:0000256" key="3">
    <source>
        <dbReference type="SAM" id="Coils"/>
    </source>
</evidence>
<dbReference type="InterPro" id="IPR056513">
    <property type="entry name" value="INO80F"/>
</dbReference>
<organism evidence="6 7">
    <name type="scientific">Crucibulum laeve</name>
    <dbReference type="NCBI Taxonomy" id="68775"/>
    <lineage>
        <taxon>Eukaryota</taxon>
        <taxon>Fungi</taxon>
        <taxon>Dikarya</taxon>
        <taxon>Basidiomycota</taxon>
        <taxon>Agaricomycotina</taxon>
        <taxon>Agaricomycetes</taxon>
        <taxon>Agaricomycetidae</taxon>
        <taxon>Agaricales</taxon>
        <taxon>Agaricineae</taxon>
        <taxon>Nidulariaceae</taxon>
        <taxon>Crucibulum</taxon>
    </lineage>
</organism>
<keyword evidence="3" id="KW-0175">Coiled coil</keyword>
<feature type="region of interest" description="Disordered" evidence="4">
    <location>
        <begin position="1"/>
        <end position="27"/>
    </location>
</feature>
<name>A0A5C3MEI8_9AGAR</name>
<feature type="region of interest" description="Disordered" evidence="4">
    <location>
        <begin position="91"/>
        <end position="560"/>
    </location>
</feature>
<evidence type="ECO:0000259" key="5">
    <source>
        <dbReference type="Pfam" id="PF24245"/>
    </source>
</evidence>
<dbReference type="OrthoDB" id="10070927at2759"/>
<feature type="coiled-coil region" evidence="3">
    <location>
        <begin position="39"/>
        <end position="66"/>
    </location>
</feature>
<gene>
    <name evidence="6" type="ORF">BDQ12DRAFT_709458</name>
</gene>
<sequence length="560" mass="63331">MSRHTSPGPSVHNSLHPASAPVKQKQKQYGVGITAGAEDVKYQAKYKDLKRKVKEIEADNDKLHFKVLQAKRSIQRMKLERAILYERLSVVPPSPDMHDRHPLPPVQPTSGVPHPQQVASSRSAPPNPHREHPSSNEPDPILVQHIRSHGNPRVMPGPDGRPIPVMDPPMGAPPLHLPSGAHEAGRHLPPIPPPGAPVYEGSRSHSHSHSQHASPPLHPAHTHERHERERTKSSHSSRSRSHQGPPESYHQPPYQEGLPSMQHVLHSPPLAERDRERSRRHNIHELAGPHGDPHGHQIPISQMSPRSSHASEPRSSSGRVHNHQRLGPGTYLNREDHPDRHRDIDRDREWERERERDREHERPREHVRSREVSASHMHSPHTSHRSARPIDREYHDHHRGRDEGYYHDPPPANNYPMHSRSGSPGSDGPSRPDSRTQHYEQDQRMRSSSYRLRPVTQPNEDMDFVHEDDRSQSRDRGGAGGGGGGNYAPPEHNHPSMGSRKRTRNDMEVDSENDVGDGPPGGGALYSTGRLQEDRGSKRYHREHPRRSVDDHEDSRMGPS</sequence>
<feature type="compositionally biased region" description="Basic residues" evidence="4">
    <location>
        <begin position="378"/>
        <end position="387"/>
    </location>
</feature>
<accession>A0A5C3MEI8</accession>
<evidence type="ECO:0000313" key="7">
    <source>
        <dbReference type="Proteomes" id="UP000308652"/>
    </source>
</evidence>
<feature type="compositionally biased region" description="Basic and acidic residues" evidence="4">
    <location>
        <begin position="388"/>
        <end position="406"/>
    </location>
</feature>
<dbReference type="EMBL" id="ML213591">
    <property type="protein sequence ID" value="TFK43762.1"/>
    <property type="molecule type" value="Genomic_DNA"/>
</dbReference>
<feature type="compositionally biased region" description="Basic and acidic residues" evidence="4">
    <location>
        <begin position="463"/>
        <end position="477"/>
    </location>
</feature>
<feature type="compositionally biased region" description="Basic and acidic residues" evidence="4">
    <location>
        <begin position="333"/>
        <end position="373"/>
    </location>
</feature>
<keyword evidence="7" id="KW-1185">Reference proteome</keyword>
<feature type="compositionally biased region" description="Basic and acidic residues" evidence="4">
    <location>
        <begin position="430"/>
        <end position="445"/>
    </location>
</feature>
<evidence type="ECO:0000256" key="2">
    <source>
        <dbReference type="ARBA" id="ARBA00023242"/>
    </source>
</evidence>
<protein>
    <recommendedName>
        <fullName evidence="5">INO80 complex subunit F domain-containing protein</fullName>
    </recommendedName>
</protein>
<dbReference type="GO" id="GO:0005634">
    <property type="term" value="C:nucleus"/>
    <property type="evidence" value="ECO:0007669"/>
    <property type="project" value="UniProtKB-SubCell"/>
</dbReference>
<feature type="compositionally biased region" description="Low complexity" evidence="4">
    <location>
        <begin position="304"/>
        <end position="317"/>
    </location>
</feature>
<evidence type="ECO:0000313" key="6">
    <source>
        <dbReference type="EMBL" id="TFK43762.1"/>
    </source>
</evidence>
<dbReference type="Proteomes" id="UP000308652">
    <property type="component" value="Unassembled WGS sequence"/>
</dbReference>
<feature type="domain" description="INO80 complex subunit F" evidence="5">
    <location>
        <begin position="42"/>
        <end position="88"/>
    </location>
</feature>
<feature type="compositionally biased region" description="Pro residues" evidence="4">
    <location>
        <begin position="159"/>
        <end position="176"/>
    </location>
</feature>
<proteinExistence type="predicted"/>
<feature type="compositionally biased region" description="Basic and acidic residues" evidence="4">
    <location>
        <begin position="221"/>
        <end position="232"/>
    </location>
</feature>
<dbReference type="STRING" id="68775.A0A5C3MEI8"/>
<dbReference type="AlphaFoldDB" id="A0A5C3MEI8"/>
<dbReference type="Pfam" id="PF24245">
    <property type="entry name" value="INO80F"/>
    <property type="match status" value="1"/>
</dbReference>
<reference evidence="6 7" key="1">
    <citation type="journal article" date="2019" name="Nat. Ecol. Evol.">
        <title>Megaphylogeny resolves global patterns of mushroom evolution.</title>
        <authorList>
            <person name="Varga T."/>
            <person name="Krizsan K."/>
            <person name="Foldi C."/>
            <person name="Dima B."/>
            <person name="Sanchez-Garcia M."/>
            <person name="Sanchez-Ramirez S."/>
            <person name="Szollosi G.J."/>
            <person name="Szarkandi J.G."/>
            <person name="Papp V."/>
            <person name="Albert L."/>
            <person name="Andreopoulos W."/>
            <person name="Angelini C."/>
            <person name="Antonin V."/>
            <person name="Barry K.W."/>
            <person name="Bougher N.L."/>
            <person name="Buchanan P."/>
            <person name="Buyck B."/>
            <person name="Bense V."/>
            <person name="Catcheside P."/>
            <person name="Chovatia M."/>
            <person name="Cooper J."/>
            <person name="Damon W."/>
            <person name="Desjardin D."/>
            <person name="Finy P."/>
            <person name="Geml J."/>
            <person name="Haridas S."/>
            <person name="Hughes K."/>
            <person name="Justo A."/>
            <person name="Karasinski D."/>
            <person name="Kautmanova I."/>
            <person name="Kiss B."/>
            <person name="Kocsube S."/>
            <person name="Kotiranta H."/>
            <person name="LaButti K.M."/>
            <person name="Lechner B.E."/>
            <person name="Liimatainen K."/>
            <person name="Lipzen A."/>
            <person name="Lukacs Z."/>
            <person name="Mihaltcheva S."/>
            <person name="Morgado L.N."/>
            <person name="Niskanen T."/>
            <person name="Noordeloos M.E."/>
            <person name="Ohm R.A."/>
            <person name="Ortiz-Santana B."/>
            <person name="Ovrebo C."/>
            <person name="Racz N."/>
            <person name="Riley R."/>
            <person name="Savchenko A."/>
            <person name="Shiryaev A."/>
            <person name="Soop K."/>
            <person name="Spirin V."/>
            <person name="Szebenyi C."/>
            <person name="Tomsovsky M."/>
            <person name="Tulloss R.E."/>
            <person name="Uehling J."/>
            <person name="Grigoriev I.V."/>
            <person name="Vagvolgyi C."/>
            <person name="Papp T."/>
            <person name="Martin F.M."/>
            <person name="Miettinen O."/>
            <person name="Hibbett D.S."/>
            <person name="Nagy L.G."/>
        </authorList>
    </citation>
    <scope>NUCLEOTIDE SEQUENCE [LARGE SCALE GENOMIC DNA]</scope>
    <source>
        <strain evidence="6 7">CBS 166.37</strain>
    </source>
</reference>
<feature type="compositionally biased region" description="Low complexity" evidence="4">
    <location>
        <begin position="419"/>
        <end position="429"/>
    </location>
</feature>
<evidence type="ECO:0000256" key="1">
    <source>
        <dbReference type="ARBA" id="ARBA00004123"/>
    </source>
</evidence>
<evidence type="ECO:0000256" key="4">
    <source>
        <dbReference type="SAM" id="MobiDB-lite"/>
    </source>
</evidence>
<feature type="compositionally biased region" description="Basic and acidic residues" evidence="4">
    <location>
        <begin position="546"/>
        <end position="560"/>
    </location>
</feature>
<keyword evidence="2" id="KW-0539">Nucleus</keyword>
<comment type="subcellular location">
    <subcellularLocation>
        <location evidence="1">Nucleus</location>
    </subcellularLocation>
</comment>
<feature type="compositionally biased region" description="Polar residues" evidence="4">
    <location>
        <begin position="1"/>
        <end position="13"/>
    </location>
</feature>